<organism evidence="1 2">
    <name type="scientific">Corynebacterium sanguinis</name>
    <dbReference type="NCBI Taxonomy" id="2594913"/>
    <lineage>
        <taxon>Bacteria</taxon>
        <taxon>Bacillati</taxon>
        <taxon>Actinomycetota</taxon>
        <taxon>Actinomycetes</taxon>
        <taxon>Mycobacteriales</taxon>
        <taxon>Corynebacteriaceae</taxon>
        <taxon>Corynebacterium</taxon>
    </lineage>
</organism>
<evidence type="ECO:0000313" key="1">
    <source>
        <dbReference type="EMBL" id="MBA4503925.1"/>
    </source>
</evidence>
<dbReference type="Proteomes" id="UP000580709">
    <property type="component" value="Unassembled WGS sequence"/>
</dbReference>
<dbReference type="EMBL" id="JACEOR010000030">
    <property type="protein sequence ID" value="MBA4503925.1"/>
    <property type="molecule type" value="Genomic_DNA"/>
</dbReference>
<keyword evidence="2" id="KW-1185">Reference proteome</keyword>
<feature type="non-terminal residue" evidence="1">
    <location>
        <position position="180"/>
    </location>
</feature>
<gene>
    <name evidence="1" type="ORF">H0H28_00965</name>
</gene>
<sequence>GTIHVTTLRTGDIYTEGGISAGAADLISGGVFVITGADVDLVENAGKVTTYGQNDMVLDNWGAVKTWTAKDAVTSNGASGIGFVNFGDIDLLGVQAPFTTTGSGARGFNLYGGSLNKAVFHSIATTGDGSLGIQVSKPLPHLEVKGDVTTAGGEGSSLVRGVQVTLQAMALSVKEFGEVD</sequence>
<feature type="non-terminal residue" evidence="1">
    <location>
        <position position="1"/>
    </location>
</feature>
<comment type="caution">
    <text evidence="1">The sequence shown here is derived from an EMBL/GenBank/DDBJ whole genome shotgun (WGS) entry which is preliminary data.</text>
</comment>
<accession>A0A838WT07</accession>
<dbReference type="AlphaFoldDB" id="A0A838WT07"/>
<reference evidence="1 2" key="1">
    <citation type="submission" date="2020-07" db="EMBL/GenBank/DDBJ databases">
        <authorList>
            <person name="Khare M."/>
        </authorList>
    </citation>
    <scope>NUCLEOTIDE SEQUENCE [LARGE SCALE GENOMIC DNA]</scope>
    <source>
        <strain evidence="1 2">P8776</strain>
    </source>
</reference>
<name>A0A838WT07_9CORY</name>
<protein>
    <submittedName>
        <fullName evidence="1">Uncharacterized protein</fullName>
    </submittedName>
</protein>
<evidence type="ECO:0000313" key="2">
    <source>
        <dbReference type="Proteomes" id="UP000580709"/>
    </source>
</evidence>
<proteinExistence type="predicted"/>